<evidence type="ECO:0000313" key="10">
    <source>
        <dbReference type="Proteomes" id="UP000078486"/>
    </source>
</evidence>
<reference evidence="9 10" key="1">
    <citation type="submission" date="2016-01" db="EMBL/GenBank/DDBJ databases">
        <title>High potential of lignocellulose degradation of a new Verrucomicrobia species.</title>
        <authorList>
            <person name="Wang Y."/>
            <person name="Shi Y."/>
            <person name="Qiu Z."/>
            <person name="Liu S."/>
            <person name="Yang H."/>
        </authorList>
    </citation>
    <scope>NUCLEOTIDE SEQUENCE [LARGE SCALE GENOMIC DNA]</scope>
    <source>
        <strain evidence="9 10">TSB47</strain>
    </source>
</reference>
<keyword evidence="5" id="KW-1005">Bacterial flagellum biogenesis</keyword>
<proteinExistence type="inferred from homology"/>
<name>A0A178IF52_9BACT</name>
<evidence type="ECO:0000256" key="2">
    <source>
        <dbReference type="ARBA" id="ARBA00006602"/>
    </source>
</evidence>
<comment type="similarity">
    <text evidence="2">Belongs to the FliH family.</text>
</comment>
<protein>
    <recommendedName>
        <fullName evidence="3">Flagellar assembly protein FliH</fullName>
    </recommendedName>
</protein>
<dbReference type="InterPro" id="IPR018035">
    <property type="entry name" value="Flagellar_FliH/T3SS_HrpE"/>
</dbReference>
<evidence type="ECO:0000256" key="5">
    <source>
        <dbReference type="ARBA" id="ARBA00022795"/>
    </source>
</evidence>
<dbReference type="PANTHER" id="PTHR34982:SF1">
    <property type="entry name" value="FLAGELLAR ASSEMBLY PROTEIN FLIH"/>
    <property type="match status" value="1"/>
</dbReference>
<dbReference type="GO" id="GO:0005829">
    <property type="term" value="C:cytosol"/>
    <property type="evidence" value="ECO:0007669"/>
    <property type="project" value="TreeGrafter"/>
</dbReference>
<keyword evidence="6" id="KW-0653">Protein transport</keyword>
<organism evidence="9 10">
    <name type="scientific">Termitidicoccus mucosus</name>
    <dbReference type="NCBI Taxonomy" id="1184151"/>
    <lineage>
        <taxon>Bacteria</taxon>
        <taxon>Pseudomonadati</taxon>
        <taxon>Verrucomicrobiota</taxon>
        <taxon>Opitutia</taxon>
        <taxon>Opitutales</taxon>
        <taxon>Opitutaceae</taxon>
        <taxon>Termitidicoccus</taxon>
    </lineage>
</organism>
<evidence type="ECO:0000313" key="9">
    <source>
        <dbReference type="EMBL" id="OAM88620.1"/>
    </source>
</evidence>
<dbReference type="GO" id="GO:0044781">
    <property type="term" value="P:bacterial-type flagellum organization"/>
    <property type="evidence" value="ECO:0007669"/>
    <property type="project" value="UniProtKB-KW"/>
</dbReference>
<evidence type="ECO:0000256" key="4">
    <source>
        <dbReference type="ARBA" id="ARBA00022448"/>
    </source>
</evidence>
<evidence type="ECO:0000256" key="6">
    <source>
        <dbReference type="ARBA" id="ARBA00022927"/>
    </source>
</evidence>
<accession>A0A178IF52</accession>
<dbReference type="STRING" id="1184151.AW736_16275"/>
<dbReference type="GO" id="GO:0015031">
    <property type="term" value="P:protein transport"/>
    <property type="evidence" value="ECO:0007669"/>
    <property type="project" value="UniProtKB-KW"/>
</dbReference>
<dbReference type="AlphaFoldDB" id="A0A178IF52"/>
<evidence type="ECO:0000256" key="7">
    <source>
        <dbReference type="ARBA" id="ARBA00023225"/>
    </source>
</evidence>
<comment type="function">
    <text evidence="1">Needed for flagellar regrowth and assembly.</text>
</comment>
<dbReference type="Proteomes" id="UP000078486">
    <property type="component" value="Unassembled WGS sequence"/>
</dbReference>
<comment type="caution">
    <text evidence="9">The sequence shown here is derived from an EMBL/GenBank/DDBJ whole genome shotgun (WGS) entry which is preliminary data.</text>
</comment>
<keyword evidence="4" id="KW-0813">Transport</keyword>
<dbReference type="EMBL" id="LRRQ01000126">
    <property type="protein sequence ID" value="OAM88620.1"/>
    <property type="molecule type" value="Genomic_DNA"/>
</dbReference>
<sequence>MLDARESVGRAAAAARADATAASLAAAREEGMAEGARRERARAQVEIDALAARVRALETGVFAKLASLNDDLLAQVRSALPPLALEVGQRLLGEFVPPAKVVKRVCEEVLEQLHPETEDLELVVGSRDAALLERVLPEWQTRYPGLKLAVDETLSPGDCMVRSRFGVVDGRRAAKLEALKSELTGA</sequence>
<dbReference type="PANTHER" id="PTHR34982">
    <property type="entry name" value="YOP PROTEINS TRANSLOCATION PROTEIN L"/>
    <property type="match status" value="1"/>
</dbReference>
<gene>
    <name evidence="9" type="ORF">AW736_16275</name>
</gene>
<keyword evidence="10" id="KW-1185">Reference proteome</keyword>
<evidence type="ECO:0000256" key="3">
    <source>
        <dbReference type="ARBA" id="ARBA00016507"/>
    </source>
</evidence>
<evidence type="ECO:0000256" key="1">
    <source>
        <dbReference type="ARBA" id="ARBA00003041"/>
    </source>
</evidence>
<feature type="domain" description="Flagellar assembly protein FliH/Type III secretion system HrpE" evidence="8">
    <location>
        <begin position="61"/>
        <end position="177"/>
    </location>
</feature>
<dbReference type="InterPro" id="IPR051472">
    <property type="entry name" value="T3SS_Stator/FliH"/>
</dbReference>
<evidence type="ECO:0000259" key="8">
    <source>
        <dbReference type="Pfam" id="PF02108"/>
    </source>
</evidence>
<dbReference type="Pfam" id="PF02108">
    <property type="entry name" value="FliH"/>
    <property type="match status" value="1"/>
</dbReference>
<keyword evidence="7" id="KW-1006">Bacterial flagellum protein export</keyword>